<accession>A0ABQ8T348</accession>
<dbReference type="InterPro" id="IPR043502">
    <property type="entry name" value="DNA/RNA_pol_sf"/>
</dbReference>
<dbReference type="Pfam" id="PF00078">
    <property type="entry name" value="RVT_1"/>
    <property type="match status" value="1"/>
</dbReference>
<evidence type="ECO:0000259" key="1">
    <source>
        <dbReference type="Pfam" id="PF00078"/>
    </source>
</evidence>
<reference evidence="2 3" key="1">
    <citation type="journal article" date="2022" name="Allergy">
        <title>Genome assembly and annotation of Periplaneta americana reveal a comprehensive cockroach allergen profile.</title>
        <authorList>
            <person name="Wang L."/>
            <person name="Xiong Q."/>
            <person name="Saelim N."/>
            <person name="Wang L."/>
            <person name="Nong W."/>
            <person name="Wan A.T."/>
            <person name="Shi M."/>
            <person name="Liu X."/>
            <person name="Cao Q."/>
            <person name="Hui J.H.L."/>
            <person name="Sookrung N."/>
            <person name="Leung T.F."/>
            <person name="Tungtrongchitr A."/>
            <person name="Tsui S.K.W."/>
        </authorList>
    </citation>
    <scope>NUCLEOTIDE SEQUENCE [LARGE SCALE GENOMIC DNA]</scope>
    <source>
        <strain evidence="2">PWHHKU_190912</strain>
    </source>
</reference>
<organism evidence="2 3">
    <name type="scientific">Periplaneta americana</name>
    <name type="common">American cockroach</name>
    <name type="synonym">Blatta americana</name>
    <dbReference type="NCBI Taxonomy" id="6978"/>
    <lineage>
        <taxon>Eukaryota</taxon>
        <taxon>Metazoa</taxon>
        <taxon>Ecdysozoa</taxon>
        <taxon>Arthropoda</taxon>
        <taxon>Hexapoda</taxon>
        <taxon>Insecta</taxon>
        <taxon>Pterygota</taxon>
        <taxon>Neoptera</taxon>
        <taxon>Polyneoptera</taxon>
        <taxon>Dictyoptera</taxon>
        <taxon>Blattodea</taxon>
        <taxon>Blattoidea</taxon>
        <taxon>Blattidae</taxon>
        <taxon>Blattinae</taxon>
        <taxon>Periplaneta</taxon>
    </lineage>
</organism>
<evidence type="ECO:0000313" key="3">
    <source>
        <dbReference type="Proteomes" id="UP001148838"/>
    </source>
</evidence>
<dbReference type="Proteomes" id="UP001148838">
    <property type="component" value="Unassembled WGS sequence"/>
</dbReference>
<feature type="domain" description="Reverse transcriptase" evidence="1">
    <location>
        <begin position="547"/>
        <end position="715"/>
    </location>
</feature>
<dbReference type="PANTHER" id="PTHR47027">
    <property type="entry name" value="REVERSE TRANSCRIPTASE DOMAIN-CONTAINING PROTEIN"/>
    <property type="match status" value="1"/>
</dbReference>
<evidence type="ECO:0000313" key="2">
    <source>
        <dbReference type="EMBL" id="KAJ4440905.1"/>
    </source>
</evidence>
<dbReference type="PANTHER" id="PTHR47027:SF29">
    <property type="entry name" value="C2H2-TYPE DOMAIN-CONTAINING PROTEIN"/>
    <property type="match status" value="1"/>
</dbReference>
<dbReference type="SUPFAM" id="SSF56672">
    <property type="entry name" value="DNA/RNA polymerases"/>
    <property type="match status" value="1"/>
</dbReference>
<proteinExistence type="predicted"/>
<comment type="caution">
    <text evidence="2">The sequence shown here is derived from an EMBL/GenBank/DDBJ whole genome shotgun (WGS) entry which is preliminary data.</text>
</comment>
<gene>
    <name evidence="2" type="ORF">ANN_10753</name>
</gene>
<keyword evidence="3" id="KW-1185">Reference proteome</keyword>
<protein>
    <recommendedName>
        <fullName evidence="1">Reverse transcriptase domain-containing protein</fullName>
    </recommendedName>
</protein>
<dbReference type="EMBL" id="JAJSOF020000015">
    <property type="protein sequence ID" value="KAJ4440905.1"/>
    <property type="molecule type" value="Genomic_DNA"/>
</dbReference>
<sequence>MLRTSENVPGTEYCSPRRKFAVHIWRHKRLDTFLNKCQKPLLQLELKDGPFRRYLSSSSVSPERLLILALRCAVVDDQIIDNNHDYNNIEIDMKILHITPKSSQLNILEQYEIYKNTIAHPQYILNTQLQFNTHTLFDVMMRKAVRRVLDTKTETCKIGNNELHDFFTKNFSSPNAAKRNSYPCKITEVDQAVMDGIFDSEIYKEGIIRATCRIAVDTAPGPDKVLVRAVKDDEVSDRISKIATRMLQTGYIKYCCFICEWDSRDWKNHYIKNNWSIRDRMQLSCKNVLRVLLVEHAKVILPPLHIKLGLMKNFVKTPDNDSDAFRYLCNKFRELSYAKVKEGVFIDPQIRKIIADSHFQDLLGGTERDVWVAFRLLEYAIRKVQDNREGLELNGLHQLLVYADDVVVITEDVQNVHLLLEYRPHIDVSLTCEHDPKLQEYCCTLMCCRQYDIRWIMNTSTWKAQFFSTHVFTVFYIRDNQKFIISKWFAASATADKAGEVLDVNSVWNNIRDNIKIAAAQSISYYETKKKEPWFDEDCSIVVDRRKQAYDLVKREVLYNNLIEFGIPKKLVRLIKMCLSETYSRVRIGQFLSDAFPIHCGLKQSDALSPLPFNFALEYAIRKVQDNTEGLKLNGLLQILVNADDVNTLGENRQMIRENAEILVEASKATGLEVNPEKTKYMIMSRDQNILRNGTIKIGDLSFEEVEKFKYLGATVTNINYTREEIKRRIIMGNACYYSVEKLLSSSLVSKNLKVRIYKTVILPVVLYGCETWTLTLKEEQRLRVYLGLRGMKLQENGESYTTQSCTHCILHLT</sequence>
<dbReference type="InterPro" id="IPR000477">
    <property type="entry name" value="RT_dom"/>
</dbReference>
<name>A0ABQ8T348_PERAM</name>